<dbReference type="InterPro" id="IPR003494">
    <property type="entry name" value="SHS2_FtsA"/>
</dbReference>
<evidence type="ECO:0000313" key="8">
    <source>
        <dbReference type="EMBL" id="BAT59320.1"/>
    </source>
</evidence>
<evidence type="ECO:0000259" key="7">
    <source>
        <dbReference type="SMART" id="SM00842"/>
    </source>
</evidence>
<dbReference type="OrthoDB" id="9810567at2"/>
<dbReference type="AlphaFoldDB" id="A0A0S3PTR1"/>
<dbReference type="Proteomes" id="UP000236884">
    <property type="component" value="Chromosome"/>
</dbReference>
<evidence type="ECO:0000313" key="9">
    <source>
        <dbReference type="Proteomes" id="UP000236884"/>
    </source>
</evidence>
<name>A0A0S3PTR1_9BRAD</name>
<accession>A0A0S3PTR1</accession>
<dbReference type="PANTHER" id="PTHR32432:SF4">
    <property type="entry name" value="CELL DIVISION PROTEIN FTSA"/>
    <property type="match status" value="1"/>
</dbReference>
<dbReference type="GO" id="GO:0043093">
    <property type="term" value="P:FtsZ-dependent cytokinesis"/>
    <property type="evidence" value="ECO:0007669"/>
    <property type="project" value="UniProtKB-UniRule"/>
</dbReference>
<dbReference type="Pfam" id="PF14450">
    <property type="entry name" value="FtsA"/>
    <property type="match status" value="2"/>
</dbReference>
<dbReference type="GO" id="GO:0032153">
    <property type="term" value="C:cell division site"/>
    <property type="evidence" value="ECO:0007669"/>
    <property type="project" value="UniProtKB-UniRule"/>
</dbReference>
<dbReference type="Gene3D" id="3.30.420.40">
    <property type="match status" value="2"/>
</dbReference>
<evidence type="ECO:0000256" key="5">
    <source>
        <dbReference type="HAMAP-Rule" id="MF_02033"/>
    </source>
</evidence>
<comment type="subcellular location">
    <subcellularLocation>
        <location evidence="5">Cell membrane</location>
        <topology evidence="5">Peripheral membrane protein</topology>
        <orientation evidence="5">Cytoplasmic side</orientation>
    </subcellularLocation>
    <text evidence="5">Localizes to the Z ring in an FtsZ-dependent manner. Targeted to the membrane through a conserved C-terminal amphipathic helix.</text>
</comment>
<feature type="domain" description="SHS2" evidence="7">
    <location>
        <begin position="22"/>
        <end position="218"/>
    </location>
</feature>
<organism evidence="8 9">
    <name type="scientific">Variibacter gotjawalensis</name>
    <dbReference type="NCBI Taxonomy" id="1333996"/>
    <lineage>
        <taxon>Bacteria</taxon>
        <taxon>Pseudomonadati</taxon>
        <taxon>Pseudomonadota</taxon>
        <taxon>Alphaproteobacteria</taxon>
        <taxon>Hyphomicrobiales</taxon>
        <taxon>Nitrobacteraceae</taxon>
        <taxon>Variibacter</taxon>
    </lineage>
</organism>
<evidence type="ECO:0000256" key="1">
    <source>
        <dbReference type="ARBA" id="ARBA00022475"/>
    </source>
</evidence>
<dbReference type="InterPro" id="IPR050696">
    <property type="entry name" value="FtsA/MreB"/>
</dbReference>
<dbReference type="RefSeq" id="WP_096354535.1">
    <property type="nucleotide sequence ID" value="NZ_AP014946.1"/>
</dbReference>
<protein>
    <recommendedName>
        <fullName evidence="5 6">Cell division protein FtsA</fullName>
    </recommendedName>
</protein>
<dbReference type="InterPro" id="IPR043129">
    <property type="entry name" value="ATPase_NBD"/>
</dbReference>
<dbReference type="CDD" id="cd24048">
    <property type="entry name" value="ASKHA_NBD_FtsA"/>
    <property type="match status" value="1"/>
</dbReference>
<evidence type="ECO:0000256" key="3">
    <source>
        <dbReference type="ARBA" id="ARBA00023136"/>
    </source>
</evidence>
<reference evidence="8 9" key="1">
    <citation type="submission" date="2015-08" db="EMBL/GenBank/DDBJ databases">
        <title>Investigation of the bacterial diversity of lava forest soil.</title>
        <authorList>
            <person name="Lee J.S."/>
        </authorList>
    </citation>
    <scope>NUCLEOTIDE SEQUENCE [LARGE SCALE GENOMIC DNA]</scope>
    <source>
        <strain evidence="8 9">GJW-30</strain>
    </source>
</reference>
<proteinExistence type="inferred from homology"/>
<dbReference type="SMART" id="SM00842">
    <property type="entry name" value="FtsA"/>
    <property type="match status" value="1"/>
</dbReference>
<dbReference type="KEGG" id="vgo:GJW-30_1_01851"/>
<evidence type="ECO:0000256" key="2">
    <source>
        <dbReference type="ARBA" id="ARBA00022618"/>
    </source>
</evidence>
<dbReference type="HAMAP" id="MF_02033">
    <property type="entry name" value="FtsA"/>
    <property type="match status" value="1"/>
</dbReference>
<dbReference type="SUPFAM" id="SSF53067">
    <property type="entry name" value="Actin-like ATPase domain"/>
    <property type="match status" value="2"/>
</dbReference>
<dbReference type="PIRSF" id="PIRSF003101">
    <property type="entry name" value="FtsA"/>
    <property type="match status" value="1"/>
</dbReference>
<dbReference type="PANTHER" id="PTHR32432">
    <property type="entry name" value="CELL DIVISION PROTEIN FTSA-RELATED"/>
    <property type="match status" value="1"/>
</dbReference>
<gene>
    <name evidence="5 8" type="primary">ftsA</name>
    <name evidence="8" type="ORF">GJW-30_1_01851</name>
</gene>
<keyword evidence="9" id="KW-1185">Reference proteome</keyword>
<dbReference type="NCBIfam" id="TIGR01174">
    <property type="entry name" value="ftsA"/>
    <property type="match status" value="1"/>
</dbReference>
<evidence type="ECO:0000256" key="4">
    <source>
        <dbReference type="ARBA" id="ARBA00023306"/>
    </source>
</evidence>
<keyword evidence="4 5" id="KW-0131">Cell cycle</keyword>
<dbReference type="GO" id="GO:0009898">
    <property type="term" value="C:cytoplasmic side of plasma membrane"/>
    <property type="evidence" value="ECO:0007669"/>
    <property type="project" value="UniProtKB-UniRule"/>
</dbReference>
<dbReference type="Pfam" id="PF02491">
    <property type="entry name" value="SHS2_FTSA"/>
    <property type="match status" value="1"/>
</dbReference>
<dbReference type="Gene3D" id="3.30.1490.110">
    <property type="match status" value="1"/>
</dbReference>
<dbReference type="InterPro" id="IPR020823">
    <property type="entry name" value="Cell_div_FtsA"/>
</dbReference>
<keyword evidence="3 5" id="KW-0472">Membrane</keyword>
<dbReference type="EMBL" id="AP014946">
    <property type="protein sequence ID" value="BAT59320.1"/>
    <property type="molecule type" value="Genomic_DNA"/>
</dbReference>
<keyword evidence="1 5" id="KW-1003">Cell membrane</keyword>
<comment type="similarity">
    <text evidence="5 6">Belongs to the FtsA/MreB family.</text>
</comment>
<sequence>MSLRHGMTPKMKPVAPKRTVTVSAIDIGTSKIACMIARLRPAPETDVLPRRSHGIEVIGIGHTRSAGIKGGNIVNLAEAENAVRQAVSAAEKMAGVQLESCVVSVSAGRPTSDLYAATVHVSGSSVSDHDIERVLAAGSHHSVRQGRAVLHSFPIGYAIDDTRGVKDPRGMLGRRLGVDMHVMTVDAAAVRNLMLCVERCHLSVEAMVATPYVSGLAALTDDEADLGAAVVDIGAGTTTLAVFNNGAFVHADGFSLGGRNVTMDLARGLNARIADAERVKTLHGSVLSGSADEREMITIAPADDREPAHTVSRAQLIRIIKPRAEEILEMLRDRLMNSPFAAEPRGRIVLTGGGAQLNGLAELAATVLGRQVRVGRPLGLSGLPEAAKGPAFAVAAGLLVYPQLAHVEHFEARRPSMLGNAANNNYFMRVGRWLRESF</sequence>
<comment type="subunit">
    <text evidence="5">Self-interacts. Interacts with FtsZ.</text>
</comment>
<keyword evidence="2 5" id="KW-0132">Cell division</keyword>
<comment type="function">
    <text evidence="5 6">Cell division protein that is involved in the assembly of the Z ring. May serve as a membrane anchor for the Z ring.</text>
</comment>
<evidence type="ECO:0000256" key="6">
    <source>
        <dbReference type="PIRNR" id="PIRNR003101"/>
    </source>
</evidence>